<accession>A0A495JE54</accession>
<comment type="caution">
    <text evidence="3">The sequence shown here is derived from an EMBL/GenBank/DDBJ whole genome shotgun (WGS) entry which is preliminary data.</text>
</comment>
<keyword evidence="2" id="KW-1133">Transmembrane helix</keyword>
<evidence type="ECO:0000256" key="2">
    <source>
        <dbReference type="SAM" id="Phobius"/>
    </source>
</evidence>
<reference evidence="3 4" key="1">
    <citation type="submission" date="2018-10" db="EMBL/GenBank/DDBJ databases">
        <title>Sequencing the genomes of 1000 actinobacteria strains.</title>
        <authorList>
            <person name="Klenk H.-P."/>
        </authorList>
    </citation>
    <scope>NUCLEOTIDE SEQUENCE [LARGE SCALE GENOMIC DNA]</scope>
    <source>
        <strain evidence="3 4">DSM 45175</strain>
    </source>
</reference>
<evidence type="ECO:0000313" key="4">
    <source>
        <dbReference type="Proteomes" id="UP000277671"/>
    </source>
</evidence>
<keyword evidence="2" id="KW-0472">Membrane</keyword>
<evidence type="ECO:0000256" key="1">
    <source>
        <dbReference type="SAM" id="MobiDB-lite"/>
    </source>
</evidence>
<feature type="compositionally biased region" description="Basic and acidic residues" evidence="1">
    <location>
        <begin position="26"/>
        <end position="36"/>
    </location>
</feature>
<gene>
    <name evidence="3" type="ORF">BDK92_1468</name>
</gene>
<dbReference type="EMBL" id="RBKT01000001">
    <property type="protein sequence ID" value="RKR87195.1"/>
    <property type="molecule type" value="Genomic_DNA"/>
</dbReference>
<name>A0A495JE54_9ACTN</name>
<organism evidence="3 4">
    <name type="scientific">Micromonospora pisi</name>
    <dbReference type="NCBI Taxonomy" id="589240"/>
    <lineage>
        <taxon>Bacteria</taxon>
        <taxon>Bacillati</taxon>
        <taxon>Actinomycetota</taxon>
        <taxon>Actinomycetes</taxon>
        <taxon>Micromonosporales</taxon>
        <taxon>Micromonosporaceae</taxon>
        <taxon>Micromonospora</taxon>
    </lineage>
</organism>
<keyword evidence="4" id="KW-1185">Reference proteome</keyword>
<sequence length="248" mass="26082">MNVNKRDHRDQTGVEPRTPRSGGRTAAERSTTERINRARTATRQAPVSEARARGAREFSARSSFPIQGSAALRAPELAEVGTRDRAARESARAAHPAGGERSGQASRAGATAREAHPAGSGRVDPPALRVAPPLPVSVPRAPFVGLILAMVVGGVLGVLVINTKINENAIRLDKLQKQQATLDLQQQELKREIDEAQAPGNLVAEARKLGLVDSGPPAFIRLPDGRLIGVPKPAGGQPSITSQQNAGG</sequence>
<proteinExistence type="predicted"/>
<feature type="compositionally biased region" description="Basic and acidic residues" evidence="1">
    <location>
        <begin position="81"/>
        <end position="92"/>
    </location>
</feature>
<protein>
    <recommendedName>
        <fullName evidence="5">Cell division protein FtsB</fullName>
    </recommendedName>
</protein>
<feature type="compositionally biased region" description="Basic and acidic residues" evidence="1">
    <location>
        <begin position="1"/>
        <end position="12"/>
    </location>
</feature>
<feature type="region of interest" description="Disordered" evidence="1">
    <location>
        <begin position="75"/>
        <end position="127"/>
    </location>
</feature>
<dbReference type="RefSeq" id="WP_121155772.1">
    <property type="nucleotide sequence ID" value="NZ_RBKT01000001.1"/>
</dbReference>
<feature type="region of interest" description="Disordered" evidence="1">
    <location>
        <begin position="1"/>
        <end position="61"/>
    </location>
</feature>
<dbReference type="OrthoDB" id="3403609at2"/>
<keyword evidence="2" id="KW-0812">Transmembrane</keyword>
<dbReference type="Proteomes" id="UP000277671">
    <property type="component" value="Unassembled WGS sequence"/>
</dbReference>
<evidence type="ECO:0000313" key="3">
    <source>
        <dbReference type="EMBL" id="RKR87195.1"/>
    </source>
</evidence>
<feature type="compositionally biased region" description="Basic and acidic residues" evidence="1">
    <location>
        <begin position="50"/>
        <end position="59"/>
    </location>
</feature>
<evidence type="ECO:0008006" key="5">
    <source>
        <dbReference type="Google" id="ProtNLM"/>
    </source>
</evidence>
<dbReference type="AlphaFoldDB" id="A0A495JE54"/>
<feature type="transmembrane region" description="Helical" evidence="2">
    <location>
        <begin position="143"/>
        <end position="161"/>
    </location>
</feature>